<accession>A0A5E6MH76</accession>
<dbReference type="NCBIfam" id="TIGR03423">
    <property type="entry name" value="pbp2_mrdA"/>
    <property type="match status" value="1"/>
</dbReference>
<keyword evidence="16 19" id="KW-0046">Antibiotic resistance</keyword>
<evidence type="ECO:0000259" key="22">
    <source>
        <dbReference type="Pfam" id="PF03717"/>
    </source>
</evidence>
<evidence type="ECO:0000256" key="19">
    <source>
        <dbReference type="RuleBase" id="RU361140"/>
    </source>
</evidence>
<dbReference type="SUPFAM" id="SSF56601">
    <property type="entry name" value="beta-lactamase/transpeptidase-like"/>
    <property type="match status" value="1"/>
</dbReference>
<evidence type="ECO:0000256" key="1">
    <source>
        <dbReference type="ARBA" id="ARBA00004167"/>
    </source>
</evidence>
<evidence type="ECO:0000256" key="8">
    <source>
        <dbReference type="ARBA" id="ARBA00022670"/>
    </source>
</evidence>
<dbReference type="GO" id="GO:0009252">
    <property type="term" value="P:peptidoglycan biosynthetic process"/>
    <property type="evidence" value="ECO:0007669"/>
    <property type="project" value="UniProtKB-KW"/>
</dbReference>
<dbReference type="GO" id="GO:0017001">
    <property type="term" value="P:antibiotic catabolic process"/>
    <property type="evidence" value="ECO:0007669"/>
    <property type="project" value="InterPro"/>
</dbReference>
<proteinExistence type="inferred from homology"/>
<dbReference type="InterPro" id="IPR017790">
    <property type="entry name" value="Penicillin-binding_protein_2"/>
</dbReference>
<keyword evidence="6" id="KW-0997">Cell inner membrane</keyword>
<dbReference type="OrthoDB" id="9804124at2"/>
<dbReference type="InterPro" id="IPR005311">
    <property type="entry name" value="PBP_dimer"/>
</dbReference>
<evidence type="ECO:0000256" key="3">
    <source>
        <dbReference type="ARBA" id="ARBA00007898"/>
    </source>
</evidence>
<dbReference type="GO" id="GO:0006508">
    <property type="term" value="P:proteolysis"/>
    <property type="evidence" value="ECO:0007669"/>
    <property type="project" value="UniProtKB-KW"/>
</dbReference>
<evidence type="ECO:0000256" key="2">
    <source>
        <dbReference type="ARBA" id="ARBA00004236"/>
    </source>
</evidence>
<dbReference type="InterPro" id="IPR001460">
    <property type="entry name" value="PCN-bd_Tpept"/>
</dbReference>
<dbReference type="GO" id="GO:0046677">
    <property type="term" value="P:response to antibiotic"/>
    <property type="evidence" value="ECO:0007669"/>
    <property type="project" value="UniProtKB-UniRule"/>
</dbReference>
<comment type="similarity">
    <text evidence="3 19">Belongs to the class-D beta-lactamase family.</text>
</comment>
<dbReference type="PANTHER" id="PTHR30627">
    <property type="entry name" value="PEPTIDOGLYCAN D,D-TRANSPEPTIDASE"/>
    <property type="match status" value="1"/>
</dbReference>
<sequence>MRDPLASPPPYRAKLRVGIVALVITACLALLIARLWVLQVVEGQTYASRLRNQTTIALRLDGARGPILDRNGIALAENRATYEIDLYLDQLVRDYPKRHRGRVPRIQVERRMGGATLLRKEPDIYRVVMTDLIPIANALHLEVKLDPKELQRHYFTSPNVPFRFASELSYVTVARFAEQNLGVPGIDVAVRPVRHYNFGAFASHILGYVGPPGDKERIGPDGSDLETIGRIGVERLMDGQLQGKPGGRILRVNYRGYIVAEEGYTSPNLGASVYLTLDARIQAIVQEALREVGRGAAIVMDPNTGDILAMASVPDFDPNGFVPKISQEDWKRLTSDPTRPLLNRSVSAYAPGSTFKVLVSLAALKYGAITPKTQIYSPAAIDIGGHLFHDWTKTGRGNITLEEALQYSCNTFFYQVGIRTGIKHLDEMAALCGFGEPTGLPYLGESPGILPGPEWMKIHHPMERWTTAHTANFSIGQGFLEVTPLQMVLLMGAVANGGTLLYPRLVVGVTDPQGRQLASIPPRPRADLGMRPQDLDAIRKGLLAVVESGTGHSVAIPGVSIAGKTGSAQAKRRWNGKLYNDVRAWFIGFTPYERPKYVVGVMVEGGIGGGATAGPIVHKILEGILALERNGTGPQLVYFTPARGNFNGLTEIQPKNDTPQPVRQATPVREEEDSQESSSSDEG</sequence>
<keyword evidence="17" id="KW-0961">Cell wall biogenesis/degradation</keyword>
<dbReference type="GO" id="GO:0005886">
    <property type="term" value="C:plasma membrane"/>
    <property type="evidence" value="ECO:0007669"/>
    <property type="project" value="UniProtKB-SubCell"/>
</dbReference>
<dbReference type="SUPFAM" id="SSF56519">
    <property type="entry name" value="Penicillin binding protein dimerisation domain"/>
    <property type="match status" value="1"/>
</dbReference>
<dbReference type="PROSITE" id="PS51257">
    <property type="entry name" value="PROKAR_LIPOPROTEIN"/>
    <property type="match status" value="1"/>
</dbReference>
<dbReference type="EMBL" id="CABFUZ020000178">
    <property type="protein sequence ID" value="VVM07567.1"/>
    <property type="molecule type" value="Genomic_DNA"/>
</dbReference>
<keyword evidence="24" id="KW-1185">Reference proteome</keyword>
<reference evidence="23" key="1">
    <citation type="submission" date="2019-09" db="EMBL/GenBank/DDBJ databases">
        <authorList>
            <person name="Cremers G."/>
        </authorList>
    </citation>
    <scope>NUCLEOTIDE SEQUENCE [LARGE SCALE GENOMIC DNA]</scope>
    <source>
        <strain evidence="23">3B</strain>
    </source>
</reference>
<dbReference type="Pfam" id="PF00905">
    <property type="entry name" value="Transpeptidase"/>
    <property type="match status" value="1"/>
</dbReference>
<dbReference type="Proteomes" id="UP000381693">
    <property type="component" value="Unassembled WGS sequence"/>
</dbReference>
<comment type="caution">
    <text evidence="23">The sequence shown here is derived from an EMBL/GenBank/DDBJ whole genome shotgun (WGS) entry which is preliminary data.</text>
</comment>
<evidence type="ECO:0000256" key="18">
    <source>
        <dbReference type="PIRSR" id="PIRSR602137-50"/>
    </source>
</evidence>
<dbReference type="AlphaFoldDB" id="A0A5E6MH76"/>
<keyword evidence="7 23" id="KW-0121">Carboxypeptidase</keyword>
<dbReference type="Pfam" id="PF03717">
    <property type="entry name" value="PBP_dimer"/>
    <property type="match status" value="1"/>
</dbReference>
<evidence type="ECO:0000313" key="23">
    <source>
        <dbReference type="EMBL" id="VVM07567.1"/>
    </source>
</evidence>
<keyword evidence="11 19" id="KW-0378">Hydrolase</keyword>
<comment type="subcellular location">
    <subcellularLocation>
        <location evidence="2">Cell membrane</location>
    </subcellularLocation>
    <subcellularLocation>
        <location evidence="1">Membrane</location>
        <topology evidence="1">Single-pass membrane protein</topology>
    </subcellularLocation>
</comment>
<gene>
    <name evidence="23" type="primary">mrdA</name>
    <name evidence="23" type="ORF">MAMC_01696</name>
</gene>
<feature type="modified residue" description="N6-carboxylysine" evidence="18">
    <location>
        <position position="356"/>
    </location>
</feature>
<feature type="compositionally biased region" description="Polar residues" evidence="20">
    <location>
        <begin position="648"/>
        <end position="663"/>
    </location>
</feature>
<evidence type="ECO:0000256" key="11">
    <source>
        <dbReference type="ARBA" id="ARBA00022801"/>
    </source>
</evidence>
<keyword evidence="14" id="KW-1133">Transmembrane helix</keyword>
<dbReference type="PROSITE" id="PS00337">
    <property type="entry name" value="BETA_LACTAMASE_D"/>
    <property type="match status" value="1"/>
</dbReference>
<organism evidence="23 24">
    <name type="scientific">Methylacidimicrobium cyclopophantes</name>
    <dbReference type="NCBI Taxonomy" id="1041766"/>
    <lineage>
        <taxon>Bacteria</taxon>
        <taxon>Pseudomonadati</taxon>
        <taxon>Verrucomicrobiota</taxon>
        <taxon>Methylacidimicrobium</taxon>
    </lineage>
</organism>
<keyword evidence="5" id="KW-1003">Cell membrane</keyword>
<comment type="catalytic activity">
    <reaction evidence="19">
        <text>a beta-lactam + H2O = a substituted beta-amino acid</text>
        <dbReference type="Rhea" id="RHEA:20401"/>
        <dbReference type="ChEBI" id="CHEBI:15377"/>
        <dbReference type="ChEBI" id="CHEBI:35627"/>
        <dbReference type="ChEBI" id="CHEBI:140347"/>
        <dbReference type="EC" id="3.5.2.6"/>
    </reaction>
</comment>
<evidence type="ECO:0000256" key="16">
    <source>
        <dbReference type="ARBA" id="ARBA00023251"/>
    </source>
</evidence>
<evidence type="ECO:0000256" key="7">
    <source>
        <dbReference type="ARBA" id="ARBA00022645"/>
    </source>
</evidence>
<feature type="region of interest" description="Disordered" evidence="20">
    <location>
        <begin position="648"/>
        <end position="683"/>
    </location>
</feature>
<feature type="domain" description="Penicillin-binding protein dimerisation" evidence="22">
    <location>
        <begin position="61"/>
        <end position="261"/>
    </location>
</feature>
<evidence type="ECO:0000256" key="15">
    <source>
        <dbReference type="ARBA" id="ARBA00023136"/>
    </source>
</evidence>
<evidence type="ECO:0000256" key="10">
    <source>
        <dbReference type="ARBA" id="ARBA00022729"/>
    </source>
</evidence>
<evidence type="ECO:0000256" key="20">
    <source>
        <dbReference type="SAM" id="MobiDB-lite"/>
    </source>
</evidence>
<dbReference type="RefSeq" id="WP_142525651.1">
    <property type="nucleotide sequence ID" value="NZ_CABFUZ020000178.1"/>
</dbReference>
<evidence type="ECO:0000313" key="24">
    <source>
        <dbReference type="Proteomes" id="UP000381693"/>
    </source>
</evidence>
<evidence type="ECO:0000256" key="17">
    <source>
        <dbReference type="ARBA" id="ARBA00023316"/>
    </source>
</evidence>
<evidence type="ECO:0000256" key="9">
    <source>
        <dbReference type="ARBA" id="ARBA00022692"/>
    </source>
</evidence>
<dbReference type="GO" id="GO:0071972">
    <property type="term" value="F:peptidoglycan L,D-transpeptidase activity"/>
    <property type="evidence" value="ECO:0007669"/>
    <property type="project" value="TreeGrafter"/>
</dbReference>
<keyword evidence="8" id="KW-0645">Protease</keyword>
<evidence type="ECO:0000256" key="4">
    <source>
        <dbReference type="ARBA" id="ARBA00012865"/>
    </source>
</evidence>
<keyword evidence="9" id="KW-0812">Transmembrane</keyword>
<dbReference type="EC" id="3.5.2.6" evidence="4 19"/>
<evidence type="ECO:0000256" key="13">
    <source>
        <dbReference type="ARBA" id="ARBA00022984"/>
    </source>
</evidence>
<dbReference type="InterPro" id="IPR050515">
    <property type="entry name" value="Beta-lactam/transpept"/>
</dbReference>
<evidence type="ECO:0000256" key="12">
    <source>
        <dbReference type="ARBA" id="ARBA00022960"/>
    </source>
</evidence>
<evidence type="ECO:0000259" key="21">
    <source>
        <dbReference type="Pfam" id="PF00905"/>
    </source>
</evidence>
<dbReference type="GO" id="GO:0008658">
    <property type="term" value="F:penicillin binding"/>
    <property type="evidence" value="ECO:0007669"/>
    <property type="project" value="InterPro"/>
</dbReference>
<dbReference type="Gene3D" id="3.40.710.10">
    <property type="entry name" value="DD-peptidase/beta-lactamase superfamily"/>
    <property type="match status" value="1"/>
</dbReference>
<keyword evidence="10" id="KW-0732">Signal</keyword>
<dbReference type="InterPro" id="IPR036138">
    <property type="entry name" value="PBP_dimer_sf"/>
</dbReference>
<keyword evidence="12" id="KW-0133">Cell shape</keyword>
<dbReference type="GO" id="GO:0008360">
    <property type="term" value="P:regulation of cell shape"/>
    <property type="evidence" value="ECO:0007669"/>
    <property type="project" value="UniProtKB-KW"/>
</dbReference>
<dbReference type="GO" id="GO:0071555">
    <property type="term" value="P:cell wall organization"/>
    <property type="evidence" value="ECO:0007669"/>
    <property type="project" value="UniProtKB-KW"/>
</dbReference>
<dbReference type="GO" id="GO:0008800">
    <property type="term" value="F:beta-lactamase activity"/>
    <property type="evidence" value="ECO:0007669"/>
    <property type="project" value="UniProtKB-UniRule"/>
</dbReference>
<evidence type="ECO:0000256" key="14">
    <source>
        <dbReference type="ARBA" id="ARBA00022989"/>
    </source>
</evidence>
<evidence type="ECO:0000256" key="6">
    <source>
        <dbReference type="ARBA" id="ARBA00022519"/>
    </source>
</evidence>
<feature type="active site" description="Acyl-ester intermediate" evidence="18">
    <location>
        <position position="353"/>
    </location>
</feature>
<dbReference type="InterPro" id="IPR012338">
    <property type="entry name" value="Beta-lactam/transpept-like"/>
</dbReference>
<protein>
    <recommendedName>
        <fullName evidence="4 19">Beta-lactamase</fullName>
        <ecNumber evidence="4 19">3.5.2.6</ecNumber>
    </recommendedName>
</protein>
<feature type="domain" description="Penicillin-binding protein transpeptidase" evidence="21">
    <location>
        <begin position="295"/>
        <end position="622"/>
    </location>
</feature>
<dbReference type="InterPro" id="IPR002137">
    <property type="entry name" value="Beta-lactam_class-D_AS"/>
</dbReference>
<dbReference type="GO" id="GO:0009002">
    <property type="term" value="F:serine-type D-Ala-D-Ala carboxypeptidase activity"/>
    <property type="evidence" value="ECO:0007669"/>
    <property type="project" value="InterPro"/>
</dbReference>
<feature type="compositionally biased region" description="Acidic residues" evidence="20">
    <location>
        <begin position="670"/>
        <end position="683"/>
    </location>
</feature>
<dbReference type="Gene3D" id="3.90.1310.10">
    <property type="entry name" value="Penicillin-binding protein 2a (Domain 2)"/>
    <property type="match status" value="1"/>
</dbReference>
<evidence type="ECO:0000256" key="5">
    <source>
        <dbReference type="ARBA" id="ARBA00022475"/>
    </source>
</evidence>
<name>A0A5E6MH76_9BACT</name>
<keyword evidence="13" id="KW-0573">Peptidoglycan synthesis</keyword>
<dbReference type="PANTHER" id="PTHR30627:SF2">
    <property type="entry name" value="PEPTIDOGLYCAN D,D-TRANSPEPTIDASE MRDA"/>
    <property type="match status" value="1"/>
</dbReference>
<keyword evidence="15" id="KW-0472">Membrane</keyword>